<protein>
    <submittedName>
        <fullName evidence="1">Uncharacterized protein</fullName>
    </submittedName>
</protein>
<keyword evidence="2" id="KW-1185">Reference proteome</keyword>
<dbReference type="AlphaFoldDB" id="A0AAN9LR59"/>
<evidence type="ECO:0000313" key="1">
    <source>
        <dbReference type="EMBL" id="KAK7338713.1"/>
    </source>
</evidence>
<reference evidence="1 2" key="1">
    <citation type="submission" date="2024-01" db="EMBL/GenBank/DDBJ databases">
        <title>The genomes of 5 underutilized Papilionoideae crops provide insights into root nodulation and disease resistanc.</title>
        <authorList>
            <person name="Jiang F."/>
        </authorList>
    </citation>
    <scope>NUCLEOTIDE SEQUENCE [LARGE SCALE GENOMIC DNA]</scope>
    <source>
        <strain evidence="1">LVBAO_FW01</strain>
        <tissue evidence="1">Leaves</tissue>
    </source>
</reference>
<evidence type="ECO:0000313" key="2">
    <source>
        <dbReference type="Proteomes" id="UP001367508"/>
    </source>
</evidence>
<comment type="caution">
    <text evidence="1">The sequence shown here is derived from an EMBL/GenBank/DDBJ whole genome shotgun (WGS) entry which is preliminary data.</text>
</comment>
<proteinExistence type="predicted"/>
<dbReference type="Proteomes" id="UP001367508">
    <property type="component" value="Unassembled WGS sequence"/>
</dbReference>
<accession>A0AAN9LR59</accession>
<dbReference type="EMBL" id="JAYMYQ010000004">
    <property type="protein sequence ID" value="KAK7338713.1"/>
    <property type="molecule type" value="Genomic_DNA"/>
</dbReference>
<name>A0AAN9LR59_CANGL</name>
<organism evidence="1 2">
    <name type="scientific">Canavalia gladiata</name>
    <name type="common">Sword bean</name>
    <name type="synonym">Dolichos gladiatus</name>
    <dbReference type="NCBI Taxonomy" id="3824"/>
    <lineage>
        <taxon>Eukaryota</taxon>
        <taxon>Viridiplantae</taxon>
        <taxon>Streptophyta</taxon>
        <taxon>Embryophyta</taxon>
        <taxon>Tracheophyta</taxon>
        <taxon>Spermatophyta</taxon>
        <taxon>Magnoliopsida</taxon>
        <taxon>eudicotyledons</taxon>
        <taxon>Gunneridae</taxon>
        <taxon>Pentapetalae</taxon>
        <taxon>rosids</taxon>
        <taxon>fabids</taxon>
        <taxon>Fabales</taxon>
        <taxon>Fabaceae</taxon>
        <taxon>Papilionoideae</taxon>
        <taxon>50 kb inversion clade</taxon>
        <taxon>NPAAA clade</taxon>
        <taxon>indigoferoid/millettioid clade</taxon>
        <taxon>Phaseoleae</taxon>
        <taxon>Canavalia</taxon>
    </lineage>
</organism>
<gene>
    <name evidence="1" type="ORF">VNO77_19341</name>
</gene>
<sequence>MDILGFLHGLHAVAWPGSLQKRVDLLAILLEPPSPCLTCVYHGMAAQANLRWRSHSSRQPNHCILARPLVFEILTKVCMSLHVFPLRLSSLVDQSKVRIQAGCPTQLKLQPLRLPLSTICIWLDLMADPCHEILLIHAPIWHAHLMNTLLKLPPLLLYLKDKRRFRREFTPKPWCRRVRSLGVGYSNAYYFSFLACVLLHTKATICGSFLPLPFRELFSLIIEKDKGPKPNNLWLHSYFGSWFVPNIRGFMMLGKPTRLSSIRQSRKLTLPFALLLRKDPSPLLNSSGFFSLISTSSE</sequence>